<evidence type="ECO:0000313" key="4">
    <source>
        <dbReference type="Proteomes" id="UP000183569"/>
    </source>
</evidence>
<comment type="caution">
    <text evidence="3">The sequence shown here is derived from an EMBL/GenBank/DDBJ whole genome shotgun (WGS) entry which is preliminary data.</text>
</comment>
<dbReference type="PANTHER" id="PTHR44051:SF8">
    <property type="entry name" value="GLUTATHIONE S-TRANSFERASE GSTA"/>
    <property type="match status" value="1"/>
</dbReference>
<dbReference type="Gene3D" id="3.40.30.10">
    <property type="entry name" value="Glutaredoxin"/>
    <property type="match status" value="1"/>
</dbReference>
<dbReference type="InterPro" id="IPR004045">
    <property type="entry name" value="Glutathione_S-Trfase_N"/>
</dbReference>
<dbReference type="GeneID" id="23844451"/>
<dbReference type="AlphaFoldDB" id="A0A1G4Z401"/>
<dbReference type="EMBL" id="FMUI01000015">
    <property type="protein sequence ID" value="SCX60390.1"/>
    <property type="molecule type" value="Genomic_DNA"/>
</dbReference>
<dbReference type="SUPFAM" id="SSF47616">
    <property type="entry name" value="GST C-terminal domain-like"/>
    <property type="match status" value="1"/>
</dbReference>
<evidence type="ECO:0000313" key="3">
    <source>
        <dbReference type="EMBL" id="SCX60390.1"/>
    </source>
</evidence>
<dbReference type="PANTHER" id="PTHR44051">
    <property type="entry name" value="GLUTATHIONE S-TRANSFERASE-RELATED"/>
    <property type="match status" value="1"/>
</dbReference>
<dbReference type="InterPro" id="IPR036249">
    <property type="entry name" value="Thioredoxin-like_sf"/>
</dbReference>
<feature type="domain" description="GST C-terminal" evidence="2">
    <location>
        <begin position="86"/>
        <end position="206"/>
    </location>
</feature>
<gene>
    <name evidence="3" type="ORF">SAMN02927897_03956</name>
</gene>
<dbReference type="InterPro" id="IPR010987">
    <property type="entry name" value="Glutathione-S-Trfase_C-like"/>
</dbReference>
<proteinExistence type="predicted"/>
<dbReference type="Gene3D" id="1.20.1050.10">
    <property type="match status" value="1"/>
</dbReference>
<evidence type="ECO:0000259" key="1">
    <source>
        <dbReference type="PROSITE" id="PS50404"/>
    </source>
</evidence>
<dbReference type="PROSITE" id="PS50404">
    <property type="entry name" value="GST_NTER"/>
    <property type="match status" value="1"/>
</dbReference>
<name>A0A1G4Z401_9ENTR</name>
<feature type="domain" description="GST N-terminal" evidence="1">
    <location>
        <begin position="1"/>
        <end position="82"/>
    </location>
</feature>
<dbReference type="CDD" id="cd03057">
    <property type="entry name" value="GST_N_Beta"/>
    <property type="match status" value="1"/>
</dbReference>
<dbReference type="RefSeq" id="WP_017456895.1">
    <property type="nucleotide sequence ID" value="NZ_FMUI01000015.1"/>
</dbReference>
<dbReference type="Pfam" id="PF13409">
    <property type="entry name" value="GST_N_2"/>
    <property type="match status" value="1"/>
</dbReference>
<dbReference type="InterPro" id="IPR036282">
    <property type="entry name" value="Glutathione-S-Trfase_C_sf"/>
</dbReference>
<dbReference type="PROSITE" id="PS50405">
    <property type="entry name" value="GST_CTER"/>
    <property type="match status" value="1"/>
</dbReference>
<dbReference type="SUPFAM" id="SSF52833">
    <property type="entry name" value="Thioredoxin-like"/>
    <property type="match status" value="1"/>
</dbReference>
<evidence type="ECO:0000259" key="2">
    <source>
        <dbReference type="PROSITE" id="PS50405"/>
    </source>
</evidence>
<protein>
    <submittedName>
        <fullName evidence="3">GST-like protein</fullName>
    </submittedName>
</protein>
<accession>A0A1G4Z401</accession>
<sequence>MITVYGVPGWGSAISEVMLTLADIPYHFVNVDGFDKPGPQQDTLRKLNPLCQVPTLQLDDGSVMTESAAVALMILDQRPDFAPAAGTAQRQQFWRLLVWLVANVYPTFTYADYPERWAADAPGQLVENCQKYRKSLYLWLDTQLQATPYAFGQQLTLLDIYLCVMRTWGPRHAWFAEHAPNITAIADAVCQLPQLQTVLRNNEIIR</sequence>
<dbReference type="Proteomes" id="UP000183569">
    <property type="component" value="Unassembled WGS sequence"/>
</dbReference>
<reference evidence="3 4" key="1">
    <citation type="submission" date="2016-10" db="EMBL/GenBank/DDBJ databases">
        <authorList>
            <person name="Varghese N."/>
            <person name="Submissions S."/>
        </authorList>
    </citation>
    <scope>NUCLEOTIDE SEQUENCE [LARGE SCALE GENOMIC DNA]</scope>
    <source>
        <strain evidence="3 4">CGMCC 1.12102</strain>
    </source>
</reference>
<organism evidence="3 4">
    <name type="scientific">Kosakonia sacchari</name>
    <dbReference type="NCBI Taxonomy" id="1158459"/>
    <lineage>
        <taxon>Bacteria</taxon>
        <taxon>Pseudomonadati</taxon>
        <taxon>Pseudomonadota</taxon>
        <taxon>Gammaproteobacteria</taxon>
        <taxon>Enterobacterales</taxon>
        <taxon>Enterobacteriaceae</taxon>
        <taxon>Kosakonia</taxon>
    </lineage>
</organism>